<dbReference type="EC" id="1.-.-.-" evidence="2"/>
<dbReference type="InterPro" id="IPR019546">
    <property type="entry name" value="TAT_signal_bac_arc"/>
</dbReference>
<gene>
    <name evidence="2" type="ORF">ACFQWB_05050</name>
</gene>
<dbReference type="InterPro" id="IPR027056">
    <property type="entry name" value="Gluconate_2DH_su3"/>
</dbReference>
<dbReference type="RefSeq" id="WP_138789608.1">
    <property type="nucleotide sequence ID" value="NZ_JBHTGQ010000011.1"/>
</dbReference>
<dbReference type="GO" id="GO:0016491">
    <property type="term" value="F:oxidoreductase activity"/>
    <property type="evidence" value="ECO:0007669"/>
    <property type="project" value="UniProtKB-KW"/>
</dbReference>
<dbReference type="Proteomes" id="UP001596528">
    <property type="component" value="Unassembled WGS sequence"/>
</dbReference>
<dbReference type="PROSITE" id="PS51318">
    <property type="entry name" value="TAT"/>
    <property type="match status" value="1"/>
</dbReference>
<proteinExistence type="predicted"/>
<keyword evidence="1" id="KW-1133">Transmembrane helix</keyword>
<dbReference type="Pfam" id="PF13618">
    <property type="entry name" value="Gluconate_2-dh3"/>
    <property type="match status" value="1"/>
</dbReference>
<dbReference type="NCBIfam" id="TIGR01409">
    <property type="entry name" value="TAT_signal_seq"/>
    <property type="match status" value="1"/>
</dbReference>
<name>A0ABW2V1E2_9BACL</name>
<keyword evidence="2" id="KW-0560">Oxidoreductase</keyword>
<dbReference type="InterPro" id="IPR006311">
    <property type="entry name" value="TAT_signal"/>
</dbReference>
<keyword evidence="1" id="KW-0812">Transmembrane</keyword>
<reference evidence="3" key="1">
    <citation type="journal article" date="2019" name="Int. J. Syst. Evol. Microbiol.">
        <title>The Global Catalogue of Microorganisms (GCM) 10K type strain sequencing project: providing services to taxonomists for standard genome sequencing and annotation.</title>
        <authorList>
            <consortium name="The Broad Institute Genomics Platform"/>
            <consortium name="The Broad Institute Genome Sequencing Center for Infectious Disease"/>
            <person name="Wu L."/>
            <person name="Ma J."/>
        </authorList>
    </citation>
    <scope>NUCLEOTIDE SEQUENCE [LARGE SCALE GENOMIC DNA]</scope>
    <source>
        <strain evidence="3">JCM 18657</strain>
    </source>
</reference>
<dbReference type="EMBL" id="JBHTGQ010000011">
    <property type="protein sequence ID" value="MFC7749310.1"/>
    <property type="molecule type" value="Genomic_DNA"/>
</dbReference>
<accession>A0ABW2V1E2</accession>
<evidence type="ECO:0000313" key="3">
    <source>
        <dbReference type="Proteomes" id="UP001596528"/>
    </source>
</evidence>
<keyword evidence="3" id="KW-1185">Reference proteome</keyword>
<sequence>MEERNGQHPPDRSRRRFLKYSGAALGGAVVGGVIGGAIVGGLNNRGGKGNGTGSAGNNKDNAAADYNQAAMFFTLQQLRITEAAAERIFPKDELGPGAAELGVAYFIDHQMASPFGVNAREYRMGPFFKAEPTQGEHVRIPRRDLFTMGIQALEDTAKSKYGKPFAELSDEEKDAVLAMMENGEIPVVDSGTGKAFFNLLRRLTLEGVYADPLYGGNKNMQGWAMRKYPGNQMSYTDIMESDKFVEIAPKSLRHHLVSE</sequence>
<keyword evidence="1" id="KW-0472">Membrane</keyword>
<evidence type="ECO:0000256" key="1">
    <source>
        <dbReference type="SAM" id="Phobius"/>
    </source>
</evidence>
<organism evidence="2 3">
    <name type="scientific">Paenibacillus thermoaerophilus</name>
    <dbReference type="NCBI Taxonomy" id="1215385"/>
    <lineage>
        <taxon>Bacteria</taxon>
        <taxon>Bacillati</taxon>
        <taxon>Bacillota</taxon>
        <taxon>Bacilli</taxon>
        <taxon>Bacillales</taxon>
        <taxon>Paenibacillaceae</taxon>
        <taxon>Paenibacillus</taxon>
    </lineage>
</organism>
<protein>
    <submittedName>
        <fullName evidence="2">Gluconate 2-dehydrogenase subunit 3 family protein</fullName>
        <ecNumber evidence="2">1.-.-.-</ecNumber>
    </submittedName>
</protein>
<comment type="caution">
    <text evidence="2">The sequence shown here is derived from an EMBL/GenBank/DDBJ whole genome shotgun (WGS) entry which is preliminary data.</text>
</comment>
<evidence type="ECO:0000313" key="2">
    <source>
        <dbReference type="EMBL" id="MFC7749310.1"/>
    </source>
</evidence>
<feature type="transmembrane region" description="Helical" evidence="1">
    <location>
        <begin position="20"/>
        <end position="42"/>
    </location>
</feature>